<dbReference type="EMBL" id="CP109965">
    <property type="protein sequence ID" value="WAJ71380.1"/>
    <property type="molecule type" value="Genomic_DNA"/>
</dbReference>
<protein>
    <recommendedName>
        <fullName evidence="6">Agarase</fullName>
    </recommendedName>
</protein>
<evidence type="ECO:0008006" key="6">
    <source>
        <dbReference type="Google" id="ProtNLM"/>
    </source>
</evidence>
<evidence type="ECO:0000313" key="4">
    <source>
        <dbReference type="EMBL" id="WAJ71380.1"/>
    </source>
</evidence>
<evidence type="ECO:0000259" key="2">
    <source>
        <dbReference type="Pfam" id="PF18040"/>
    </source>
</evidence>
<evidence type="ECO:0000256" key="1">
    <source>
        <dbReference type="SAM" id="SignalP"/>
    </source>
</evidence>
<dbReference type="Gene3D" id="2.60.120.1200">
    <property type="match status" value="1"/>
</dbReference>
<dbReference type="Proteomes" id="UP001163726">
    <property type="component" value="Chromosome"/>
</dbReference>
<proteinExistence type="predicted"/>
<dbReference type="Gene3D" id="3.20.20.80">
    <property type="entry name" value="Glycosidases"/>
    <property type="match status" value="1"/>
</dbReference>
<dbReference type="CDD" id="cd21510">
    <property type="entry name" value="agarase_cat"/>
    <property type="match status" value="1"/>
</dbReference>
<feature type="signal peptide" evidence="1">
    <location>
        <begin position="1"/>
        <end position="24"/>
    </location>
</feature>
<keyword evidence="5" id="KW-1185">Reference proteome</keyword>
<dbReference type="RefSeq" id="WP_268075856.1">
    <property type="nucleotide sequence ID" value="NZ_CP109965.1"/>
</dbReference>
<gene>
    <name evidence="4" type="ORF">OLW01_06170</name>
</gene>
<keyword evidence="1" id="KW-0732">Signal</keyword>
<dbReference type="InterPro" id="IPR017853">
    <property type="entry name" value="GH"/>
</dbReference>
<dbReference type="PROSITE" id="PS51257">
    <property type="entry name" value="PROKAR_LIPOPROTEIN"/>
    <property type="match status" value="1"/>
</dbReference>
<feature type="domain" description="Porphyranase beta-sandwich" evidence="3">
    <location>
        <begin position="553"/>
        <end position="658"/>
    </location>
</feature>
<evidence type="ECO:0000313" key="5">
    <source>
        <dbReference type="Proteomes" id="UP001163726"/>
    </source>
</evidence>
<name>A0ABY7ASA2_9ALTE</name>
<organism evidence="4 5">
    <name type="scientific">Catenovulum adriaticum</name>
    <dbReference type="NCBI Taxonomy" id="2984846"/>
    <lineage>
        <taxon>Bacteria</taxon>
        <taxon>Pseudomonadati</taxon>
        <taxon>Pseudomonadota</taxon>
        <taxon>Gammaproteobacteria</taxon>
        <taxon>Alteromonadales</taxon>
        <taxon>Alteromonadaceae</taxon>
        <taxon>Catenovulum</taxon>
    </lineage>
</organism>
<reference evidence="4" key="1">
    <citation type="submission" date="2022-10" db="EMBL/GenBank/DDBJ databases">
        <title>Catenovulum adriacola sp. nov. isolated in the Harbour of Susak.</title>
        <authorList>
            <person name="Schoch T."/>
            <person name="Reich S.J."/>
            <person name="Stoeferle S."/>
            <person name="Flaiz M."/>
            <person name="Kazda M."/>
            <person name="Riedel C.U."/>
            <person name="Duerre P."/>
        </authorList>
    </citation>
    <scope>NUCLEOTIDE SEQUENCE</scope>
    <source>
        <strain evidence="4">TS8</strain>
    </source>
</reference>
<sequence length="772" mass="86795">MNKNYKFKLSKLSFILLTSVSLISCGGGSSNSNNDKPEITEDTTPDAFSFQAQSNLAVNTLIESNSVTITGINSATKISISGGEYAIDNNSYTSSPSTINNNQNIKVRATTAETYSTLTKITLTVGELSKTFEFTTKPEPVTALGYQVDVNLNVSHTKGGVDSFDRSRYITMHIATSDSEWPDNETQKQFIEDYDVYYGRNNGALPWQLKRLETSATEGIVDDDQMTIFGNQTKSNYINSTHEHQFEDRMANMMYGGQPVMYPHQEKNNCNTDCYGNTWLASYDEYGRFLSEWLNKYFGSGGTTGEQKPKIIEVMNEPFVHSGDLNSSNANITELHKVVAQRIHQDHPNVKVGGYTAAYPALEANNSGFQLFDNTWKTFIDGAGEQVDFYSIHLYDGHDNSNHQFRSGSNVEAILDMIEQYSVISTGDAKPWVISEYGFYSPHYKSTPYSKQEDWWNIRSFSSIMMQLMDKPDQIMTSMPFFILKALWSGNAGVDSDGHRYPSRLFVLKDELDGSINVTNNDGEWVFSEMEKFYQLWSEVKGKRIDSKPSDLDLQTDAYVDGNTLYLIVNNLEADDVEFNFNLNENNNTQINSISYKHLYYNDAQSAPELAQGDLDNNAKQFTVNAHATSIIKITYASDIVVNETSNETKYYADKFKQQITANNSTQFAINDVQTSTTSGEAVLRLGLGRAHNLSLEPTITVNGTNLIVPKDFRGYDQKTRDSFFGVIEIPVPYHLLQKNNTIDVRFDDTGGYISSMTMQVFETSAALTRFN</sequence>
<dbReference type="SUPFAM" id="SSF51445">
    <property type="entry name" value="(Trans)glycosidases"/>
    <property type="match status" value="1"/>
</dbReference>
<accession>A0ABY7ASA2</accession>
<dbReference type="InterPro" id="IPR040527">
    <property type="entry name" value="Beta-sand_Porphyrn"/>
</dbReference>
<dbReference type="InterPro" id="IPR041224">
    <property type="entry name" value="BPA_C"/>
</dbReference>
<feature type="chain" id="PRO_5045268498" description="Agarase" evidence="1">
    <location>
        <begin position="25"/>
        <end position="772"/>
    </location>
</feature>
<dbReference type="Pfam" id="PF18206">
    <property type="entry name" value="Porphyrn_cat_1"/>
    <property type="match status" value="1"/>
</dbReference>
<dbReference type="Pfam" id="PF18040">
    <property type="entry name" value="BPA_C"/>
    <property type="match status" value="1"/>
</dbReference>
<evidence type="ECO:0000259" key="3">
    <source>
        <dbReference type="Pfam" id="PF18206"/>
    </source>
</evidence>
<feature type="domain" description="Beta-porphyranase A C-terminal" evidence="2">
    <location>
        <begin position="667"/>
        <end position="762"/>
    </location>
</feature>